<gene>
    <name evidence="2" type="ORF">ACFQ2F_02340</name>
</gene>
<name>A0ABW3J691_9HYPH</name>
<dbReference type="EMBL" id="JBHTJO010000001">
    <property type="protein sequence ID" value="MFD0985932.1"/>
    <property type="molecule type" value="Genomic_DNA"/>
</dbReference>
<dbReference type="Proteomes" id="UP001597102">
    <property type="component" value="Unassembled WGS sequence"/>
</dbReference>
<keyword evidence="1" id="KW-1133">Transmembrane helix</keyword>
<feature type="transmembrane region" description="Helical" evidence="1">
    <location>
        <begin position="107"/>
        <end position="133"/>
    </location>
</feature>
<evidence type="ECO:0000256" key="1">
    <source>
        <dbReference type="SAM" id="Phobius"/>
    </source>
</evidence>
<dbReference type="Gene3D" id="1.20.1250.20">
    <property type="entry name" value="MFS general substrate transporter like domains"/>
    <property type="match status" value="1"/>
</dbReference>
<feature type="transmembrane region" description="Helical" evidence="1">
    <location>
        <begin position="145"/>
        <end position="167"/>
    </location>
</feature>
<keyword evidence="1" id="KW-0812">Transmembrane</keyword>
<evidence type="ECO:0000313" key="2">
    <source>
        <dbReference type="EMBL" id="MFD0985932.1"/>
    </source>
</evidence>
<protein>
    <submittedName>
        <fullName evidence="2">Fused MFS/spermidine synthase</fullName>
    </submittedName>
</protein>
<dbReference type="RefSeq" id="WP_379085131.1">
    <property type="nucleotide sequence ID" value="NZ_JBHTJO010000001.1"/>
</dbReference>
<proteinExistence type="predicted"/>
<dbReference type="NCBIfam" id="NF037959">
    <property type="entry name" value="MFS_SpdSyn"/>
    <property type="match status" value="1"/>
</dbReference>
<sequence length="206" mass="21666">MARPMVYLCAFVLGVVLMGFEMIASRYLAPYFGTGVNTWAALIAVVLLAMTIGYFIGGYLVDRYPTLRLAAISASLAALWLLLVPIASDLLLEKIMLAFESEVTGVMVASCVLLLAPITCLGTFSPIAVRLMIHDIGTTGSTAGTIYGVSTFGNIVGTLGTALYVIPNIGSDTATYAFAAIAFVAAGLLWLCAGRLHVEKAAGWSN</sequence>
<keyword evidence="3" id="KW-1185">Reference proteome</keyword>
<feature type="transmembrane region" description="Helical" evidence="1">
    <location>
        <begin position="38"/>
        <end position="57"/>
    </location>
</feature>
<keyword evidence="1" id="KW-0472">Membrane</keyword>
<dbReference type="SUPFAM" id="SSF103473">
    <property type="entry name" value="MFS general substrate transporter"/>
    <property type="match status" value="1"/>
</dbReference>
<evidence type="ECO:0000313" key="3">
    <source>
        <dbReference type="Proteomes" id="UP001597102"/>
    </source>
</evidence>
<accession>A0ABW3J691</accession>
<reference evidence="3" key="1">
    <citation type="journal article" date="2019" name="Int. J. Syst. Evol. Microbiol.">
        <title>The Global Catalogue of Microorganisms (GCM) 10K type strain sequencing project: providing services to taxonomists for standard genome sequencing and annotation.</title>
        <authorList>
            <consortium name="The Broad Institute Genomics Platform"/>
            <consortium name="The Broad Institute Genome Sequencing Center for Infectious Disease"/>
            <person name="Wu L."/>
            <person name="Ma J."/>
        </authorList>
    </citation>
    <scope>NUCLEOTIDE SEQUENCE [LARGE SCALE GENOMIC DNA]</scope>
    <source>
        <strain evidence="3">CCUG 61697</strain>
    </source>
</reference>
<organism evidence="2 3">
    <name type="scientific">Methyloligella solikamskensis</name>
    <dbReference type="NCBI Taxonomy" id="1177756"/>
    <lineage>
        <taxon>Bacteria</taxon>
        <taxon>Pseudomonadati</taxon>
        <taxon>Pseudomonadota</taxon>
        <taxon>Alphaproteobacteria</taxon>
        <taxon>Hyphomicrobiales</taxon>
        <taxon>Hyphomicrobiaceae</taxon>
        <taxon>Methyloligella</taxon>
    </lineage>
</organism>
<feature type="transmembrane region" description="Helical" evidence="1">
    <location>
        <begin position="173"/>
        <end position="193"/>
    </location>
</feature>
<comment type="caution">
    <text evidence="2">The sequence shown here is derived from an EMBL/GenBank/DDBJ whole genome shotgun (WGS) entry which is preliminary data.</text>
</comment>
<feature type="transmembrane region" description="Helical" evidence="1">
    <location>
        <begin position="69"/>
        <end position="87"/>
    </location>
</feature>
<dbReference type="InterPro" id="IPR036259">
    <property type="entry name" value="MFS_trans_sf"/>
</dbReference>